<dbReference type="InterPro" id="IPR025391">
    <property type="entry name" value="DUF4123"/>
</dbReference>
<evidence type="ECO:0000313" key="3">
    <source>
        <dbReference type="Proteomes" id="UP000031599"/>
    </source>
</evidence>
<protein>
    <recommendedName>
        <fullName evidence="1">DUF4123 domain-containing protein</fullName>
    </recommendedName>
</protein>
<dbReference type="EMBL" id="JMCC02000053">
    <property type="protein sequence ID" value="KIG15454.1"/>
    <property type="molecule type" value="Genomic_DNA"/>
</dbReference>
<dbReference type="Proteomes" id="UP000031599">
    <property type="component" value="Unassembled WGS sequence"/>
</dbReference>
<feature type="domain" description="DUF4123" evidence="1">
    <location>
        <begin position="15"/>
        <end position="134"/>
    </location>
</feature>
<name>A0A0C1ZCM2_9BACT</name>
<accession>A0A0C1ZCM2</accession>
<sequence>MSRLSAHLTANGIDLYAVLDGARDEAIHALTKDVGLPWMYFEDGIVEASYQICAPRVIGLGRKPSAALERLLQAGWGRDWGIFVHATVDFGQLRRHLRTLSHAKLPSGRIAQFRFYDPRVLRAYLPTCFAAELAQVFGPITQFTMAGADPSSAWAYRLEDGALCVDELGLVQQDATLAEAPERQSV</sequence>
<comment type="caution">
    <text evidence="2">The sequence shown here is derived from an EMBL/GenBank/DDBJ whole genome shotgun (WGS) entry which is preliminary data.</text>
</comment>
<evidence type="ECO:0000313" key="2">
    <source>
        <dbReference type="EMBL" id="KIG15454.1"/>
    </source>
</evidence>
<organism evidence="2 3">
    <name type="scientific">Enhygromyxa salina</name>
    <dbReference type="NCBI Taxonomy" id="215803"/>
    <lineage>
        <taxon>Bacteria</taxon>
        <taxon>Pseudomonadati</taxon>
        <taxon>Myxococcota</taxon>
        <taxon>Polyangia</taxon>
        <taxon>Nannocystales</taxon>
        <taxon>Nannocystaceae</taxon>
        <taxon>Enhygromyxa</taxon>
    </lineage>
</organism>
<reference evidence="2 3" key="1">
    <citation type="submission" date="2014-12" db="EMBL/GenBank/DDBJ databases">
        <title>Genome assembly of Enhygromyxa salina DSM 15201.</title>
        <authorList>
            <person name="Sharma G."/>
            <person name="Subramanian S."/>
        </authorList>
    </citation>
    <scope>NUCLEOTIDE SEQUENCE [LARGE SCALE GENOMIC DNA]</scope>
    <source>
        <strain evidence="2 3">DSM 15201</strain>
    </source>
</reference>
<evidence type="ECO:0000259" key="1">
    <source>
        <dbReference type="Pfam" id="PF13503"/>
    </source>
</evidence>
<dbReference type="Pfam" id="PF13503">
    <property type="entry name" value="DUF4123"/>
    <property type="match status" value="1"/>
</dbReference>
<dbReference type="AlphaFoldDB" id="A0A0C1ZCM2"/>
<gene>
    <name evidence="2" type="ORF">DB30_05571</name>
</gene>
<proteinExistence type="predicted"/>